<evidence type="ECO:0000256" key="1">
    <source>
        <dbReference type="SAM" id="MobiDB-lite"/>
    </source>
</evidence>
<dbReference type="EMBL" id="CP023747">
    <property type="protein sequence ID" value="QEV38162.1"/>
    <property type="molecule type" value="Genomic_DNA"/>
</dbReference>
<proteinExistence type="predicted"/>
<protein>
    <submittedName>
        <fullName evidence="2">Uncharacterized protein</fullName>
    </submittedName>
</protein>
<dbReference type="AlphaFoldDB" id="A0A5P2VZH4"/>
<name>A0A5P2VZH4_9ACTN</name>
<evidence type="ECO:0000313" key="2">
    <source>
        <dbReference type="EMBL" id="QEV38162.1"/>
    </source>
</evidence>
<dbReference type="Proteomes" id="UP000325763">
    <property type="component" value="Chromosome"/>
</dbReference>
<organism evidence="2 3">
    <name type="scientific">Streptomyces nodosus</name>
    <dbReference type="NCBI Taxonomy" id="40318"/>
    <lineage>
        <taxon>Bacteria</taxon>
        <taxon>Bacillati</taxon>
        <taxon>Actinomycetota</taxon>
        <taxon>Actinomycetes</taxon>
        <taxon>Kitasatosporales</taxon>
        <taxon>Streptomycetaceae</taxon>
        <taxon>Streptomyces</taxon>
    </lineage>
</organism>
<feature type="region of interest" description="Disordered" evidence="1">
    <location>
        <begin position="1"/>
        <end position="22"/>
    </location>
</feature>
<evidence type="ECO:0000313" key="3">
    <source>
        <dbReference type="Proteomes" id="UP000325763"/>
    </source>
</evidence>
<reference evidence="2 3" key="1">
    <citation type="submission" date="2017-09" db="EMBL/GenBank/DDBJ databases">
        <title>Streptomyces genome completion.</title>
        <authorList>
            <person name="Lee N."/>
            <person name="Cho B.-K."/>
        </authorList>
    </citation>
    <scope>NUCLEOTIDE SEQUENCE [LARGE SCALE GENOMIC DNA]</scope>
    <source>
        <strain evidence="2 3">ATCC 14899</strain>
    </source>
</reference>
<accession>A0A5P2VZH4</accession>
<sequence>MSAIAGSGNGLGTTDRSNEGYSRGGGGHYRRFYHFVSFGFGGFGGRGRGGFGGGRGGFGGGGFGGGSGFGGGGY</sequence>
<dbReference type="KEGG" id="snq:CP978_06090"/>
<dbReference type="RefSeq" id="WP_043438233.1">
    <property type="nucleotide sequence ID" value="NZ_CP009313.1"/>
</dbReference>
<gene>
    <name evidence="2" type="ORF">CP978_06090</name>
</gene>